<name>A0A2G9ZNL8_9BACT</name>
<comment type="caution">
    <text evidence="1">The sequence shown here is derived from an EMBL/GenBank/DDBJ whole genome shotgun (WGS) entry which is preliminary data.</text>
</comment>
<dbReference type="GO" id="GO:0016884">
    <property type="term" value="F:carbon-nitrogen ligase activity, with glutamine as amido-N-donor"/>
    <property type="evidence" value="ECO:0007669"/>
    <property type="project" value="InterPro"/>
</dbReference>
<gene>
    <name evidence="1" type="ORF">COX22_01745</name>
</gene>
<protein>
    <submittedName>
        <fullName evidence="1">Glutamyl-tRNA amidotransferase</fullName>
    </submittedName>
</protein>
<dbReference type="Gene3D" id="1.10.1510.10">
    <property type="entry name" value="Uncharacterised protein YqeY/AIM41 PF09424, N-terminal domain"/>
    <property type="match status" value="1"/>
</dbReference>
<dbReference type="EMBL" id="PCSD01000036">
    <property type="protein sequence ID" value="PIP33928.1"/>
    <property type="molecule type" value="Genomic_DNA"/>
</dbReference>
<evidence type="ECO:0000313" key="2">
    <source>
        <dbReference type="Proteomes" id="UP000230729"/>
    </source>
</evidence>
<dbReference type="PANTHER" id="PTHR28055">
    <property type="entry name" value="ALTERED INHERITANCE OF MITOCHONDRIA PROTEIN 41, MITOCHONDRIAL"/>
    <property type="match status" value="1"/>
</dbReference>
<dbReference type="GO" id="GO:0016740">
    <property type="term" value="F:transferase activity"/>
    <property type="evidence" value="ECO:0007669"/>
    <property type="project" value="UniProtKB-KW"/>
</dbReference>
<sequence>MSKIIAAINSDYDSALRDRDDRRLGALRLLRAALKNKEIALRTNGASELGEAEVLAVLKSEIKKTKEAAELFRQGGRLDLVENEEYQLRIWEKYLPAGLAVEEIEQAVKEILAAFGPAQPADFGKIMGLAMKKLAPRADGESVQAVVKKFLNPSV</sequence>
<dbReference type="AlphaFoldDB" id="A0A2G9ZNL8"/>
<dbReference type="InterPro" id="IPR019004">
    <property type="entry name" value="YqeY/Aim41"/>
</dbReference>
<dbReference type="PANTHER" id="PTHR28055:SF1">
    <property type="entry name" value="ALTERED INHERITANCE OF MITOCHONDRIA PROTEIN 41, MITOCHONDRIAL"/>
    <property type="match status" value="1"/>
</dbReference>
<proteinExistence type="predicted"/>
<evidence type="ECO:0000313" key="1">
    <source>
        <dbReference type="EMBL" id="PIP33928.1"/>
    </source>
</evidence>
<keyword evidence="1" id="KW-0808">Transferase</keyword>
<dbReference type="Pfam" id="PF09424">
    <property type="entry name" value="YqeY"/>
    <property type="match status" value="1"/>
</dbReference>
<dbReference type="InterPro" id="IPR003789">
    <property type="entry name" value="Asn/Gln_tRNA_amidoTrase-B-like"/>
</dbReference>
<dbReference type="Proteomes" id="UP000230729">
    <property type="component" value="Unassembled WGS sequence"/>
</dbReference>
<dbReference type="Gene3D" id="1.10.10.410">
    <property type="match status" value="1"/>
</dbReference>
<dbReference type="SUPFAM" id="SSF89095">
    <property type="entry name" value="GatB/YqeY motif"/>
    <property type="match status" value="1"/>
</dbReference>
<dbReference type="InterPro" id="IPR023168">
    <property type="entry name" value="GatB_Yqey_C_2"/>
</dbReference>
<organism evidence="1 2">
    <name type="scientific">Candidatus Falkowbacteria bacterium CG23_combo_of_CG06-09_8_20_14_all_49_15</name>
    <dbReference type="NCBI Taxonomy" id="1974572"/>
    <lineage>
        <taxon>Bacteria</taxon>
        <taxon>Candidatus Falkowiibacteriota</taxon>
    </lineage>
</organism>
<accession>A0A2G9ZNL8</accession>
<dbReference type="InterPro" id="IPR042184">
    <property type="entry name" value="YqeY/Aim41_N"/>
</dbReference>
<reference evidence="1 2" key="1">
    <citation type="submission" date="2017-09" db="EMBL/GenBank/DDBJ databases">
        <title>Depth-based differentiation of microbial function through sediment-hosted aquifers and enrichment of novel symbionts in the deep terrestrial subsurface.</title>
        <authorList>
            <person name="Probst A.J."/>
            <person name="Ladd B."/>
            <person name="Jarett J.K."/>
            <person name="Geller-Mcgrath D.E."/>
            <person name="Sieber C.M."/>
            <person name="Emerson J.B."/>
            <person name="Anantharaman K."/>
            <person name="Thomas B.C."/>
            <person name="Malmstrom R."/>
            <person name="Stieglmeier M."/>
            <person name="Klingl A."/>
            <person name="Woyke T."/>
            <person name="Ryan C.M."/>
            <person name="Banfield J.F."/>
        </authorList>
    </citation>
    <scope>NUCLEOTIDE SEQUENCE [LARGE SCALE GENOMIC DNA]</scope>
    <source>
        <strain evidence="1">CG23_combo_of_CG06-09_8_20_14_all_49_15</strain>
    </source>
</reference>